<organism evidence="2 3">
    <name type="scientific">Motiliproteus coralliicola</name>
    <dbReference type="NCBI Taxonomy" id="2283196"/>
    <lineage>
        <taxon>Bacteria</taxon>
        <taxon>Pseudomonadati</taxon>
        <taxon>Pseudomonadota</taxon>
        <taxon>Gammaproteobacteria</taxon>
        <taxon>Oceanospirillales</taxon>
        <taxon>Oceanospirillaceae</taxon>
        <taxon>Motiliproteus</taxon>
    </lineage>
</organism>
<accession>A0A369WC54</accession>
<dbReference type="EMBL" id="QQOH01000003">
    <property type="protein sequence ID" value="RDE19598.1"/>
    <property type="molecule type" value="Genomic_DNA"/>
</dbReference>
<evidence type="ECO:0000259" key="1">
    <source>
        <dbReference type="SMART" id="SM00481"/>
    </source>
</evidence>
<sequence>MLAVLAHRTPTFSDPFSGIQMWFPIDLHCHSTASDGGHSPSQLVQLAHQNGLKYLALTDHDTCAGLGEAREAAAEQGVELINGIELSSIWANCGIHVVGLGMDPDHPSMQQAQAQQKQARIKRSEQIDQALQQRGMTGVLERARQFGATDALGRPHFAQAMVQLGYVDTEVEAFNRYLGSGKEGDIRCHWPSLATVIGWIKESGGVAVLAHPLKYDLNWRRLRLMLNDFVAAGGGAIEVSYGGENPHRIIDLVRIAREHGLKMSVGSDFHRSEFHWSRLGKYPPIKGDFDPVWQEWGIELEAG</sequence>
<dbReference type="Gene3D" id="1.10.150.650">
    <property type="match status" value="1"/>
</dbReference>
<dbReference type="CDD" id="cd07438">
    <property type="entry name" value="PHP_HisPPase_AMP"/>
    <property type="match status" value="1"/>
</dbReference>
<name>A0A369WC54_9GAMM</name>
<reference evidence="2 3" key="1">
    <citation type="submission" date="2018-07" db="EMBL/GenBank/DDBJ databases">
        <title>Motiliproteus coralliicola sp. nov., a bacterium isolated from Coral.</title>
        <authorList>
            <person name="Wang G."/>
        </authorList>
    </citation>
    <scope>NUCLEOTIDE SEQUENCE [LARGE SCALE GENOMIC DNA]</scope>
    <source>
        <strain evidence="2 3">C34</strain>
    </source>
</reference>
<proteinExistence type="predicted"/>
<keyword evidence="3" id="KW-1185">Reference proteome</keyword>
<dbReference type="InterPro" id="IPR003141">
    <property type="entry name" value="Pol/His_phosphatase_N"/>
</dbReference>
<dbReference type="Proteomes" id="UP000253769">
    <property type="component" value="Unassembled WGS sequence"/>
</dbReference>
<dbReference type="GO" id="GO:0004534">
    <property type="term" value="F:5'-3' RNA exonuclease activity"/>
    <property type="evidence" value="ECO:0007669"/>
    <property type="project" value="TreeGrafter"/>
</dbReference>
<dbReference type="SUPFAM" id="SSF89550">
    <property type="entry name" value="PHP domain-like"/>
    <property type="match status" value="1"/>
</dbReference>
<dbReference type="Pfam" id="PF02811">
    <property type="entry name" value="PHP"/>
    <property type="match status" value="1"/>
</dbReference>
<evidence type="ECO:0000313" key="3">
    <source>
        <dbReference type="Proteomes" id="UP000253769"/>
    </source>
</evidence>
<dbReference type="InterPro" id="IPR016195">
    <property type="entry name" value="Pol/histidinol_Pase-like"/>
</dbReference>
<dbReference type="SMART" id="SM00481">
    <property type="entry name" value="POLIIIAc"/>
    <property type="match status" value="1"/>
</dbReference>
<feature type="domain" description="Polymerase/histidinol phosphatase N-terminal" evidence="1">
    <location>
        <begin position="25"/>
        <end position="90"/>
    </location>
</feature>
<evidence type="ECO:0000313" key="2">
    <source>
        <dbReference type="EMBL" id="RDE19598.1"/>
    </source>
</evidence>
<comment type="caution">
    <text evidence="2">The sequence shown here is derived from an EMBL/GenBank/DDBJ whole genome shotgun (WGS) entry which is preliminary data.</text>
</comment>
<dbReference type="InterPro" id="IPR004013">
    <property type="entry name" value="PHP_dom"/>
</dbReference>
<dbReference type="InterPro" id="IPR052018">
    <property type="entry name" value="PHP_domain"/>
</dbReference>
<dbReference type="Gene3D" id="3.20.20.140">
    <property type="entry name" value="Metal-dependent hydrolases"/>
    <property type="match status" value="1"/>
</dbReference>
<dbReference type="PANTHER" id="PTHR42924:SF3">
    <property type="entry name" value="POLYMERASE_HISTIDINOL PHOSPHATASE N-TERMINAL DOMAIN-CONTAINING PROTEIN"/>
    <property type="match status" value="1"/>
</dbReference>
<protein>
    <submittedName>
        <fullName evidence="2">PHP domain-containing protein</fullName>
    </submittedName>
</protein>
<dbReference type="PANTHER" id="PTHR42924">
    <property type="entry name" value="EXONUCLEASE"/>
    <property type="match status" value="1"/>
</dbReference>
<dbReference type="AlphaFoldDB" id="A0A369WC54"/>
<gene>
    <name evidence="2" type="ORF">DV711_11995</name>
</gene>
<dbReference type="OrthoDB" id="9804333at2"/>
<dbReference type="GO" id="GO:0035312">
    <property type="term" value="F:5'-3' DNA exonuclease activity"/>
    <property type="evidence" value="ECO:0007669"/>
    <property type="project" value="TreeGrafter"/>
</dbReference>